<dbReference type="Pfam" id="PF13673">
    <property type="entry name" value="Acetyltransf_10"/>
    <property type="match status" value="1"/>
</dbReference>
<dbReference type="CDD" id="cd04301">
    <property type="entry name" value="NAT_SF"/>
    <property type="match status" value="1"/>
</dbReference>
<proteinExistence type="predicted"/>
<dbReference type="PROSITE" id="PS51186">
    <property type="entry name" value="GNAT"/>
    <property type="match status" value="1"/>
</dbReference>
<dbReference type="EMBL" id="JBHUOX010000011">
    <property type="protein sequence ID" value="MFD3001661.1"/>
    <property type="molecule type" value="Genomic_DNA"/>
</dbReference>
<feature type="domain" description="N-acetyltransferase" evidence="1">
    <location>
        <begin position="8"/>
        <end position="150"/>
    </location>
</feature>
<evidence type="ECO:0000313" key="2">
    <source>
        <dbReference type="EMBL" id="MFD3001661.1"/>
    </source>
</evidence>
<keyword evidence="3" id="KW-1185">Reference proteome</keyword>
<evidence type="ECO:0000259" key="1">
    <source>
        <dbReference type="PROSITE" id="PS51186"/>
    </source>
</evidence>
<gene>
    <name evidence="2" type="ORF">ACFS7Z_14915</name>
</gene>
<dbReference type="Gene3D" id="3.40.630.30">
    <property type="match status" value="1"/>
</dbReference>
<sequence>MVLTKVCKGFDALTSYEMYEMLRLRSEVFVVEQNCVFLDQDNKDQKCHHMLLYNNNQTLVAYARLVPPGVSYANEMSIGRIVTSSEVRGTGVGKQLMKIAIAACFDLFGTGSIKIGAQLYAKEFYSAFGFAQSGEVYDEDGIDHIEMTRP</sequence>
<evidence type="ECO:0000313" key="3">
    <source>
        <dbReference type="Proteomes" id="UP001597641"/>
    </source>
</evidence>
<dbReference type="InterPro" id="IPR016181">
    <property type="entry name" value="Acyl_CoA_acyltransferase"/>
</dbReference>
<dbReference type="SUPFAM" id="SSF55729">
    <property type="entry name" value="Acyl-CoA N-acyltransferases (Nat)"/>
    <property type="match status" value="1"/>
</dbReference>
<dbReference type="Proteomes" id="UP001597641">
    <property type="component" value="Unassembled WGS sequence"/>
</dbReference>
<accession>A0ABW6BXD3</accession>
<reference evidence="3" key="1">
    <citation type="journal article" date="2019" name="Int. J. Syst. Evol. Microbiol.">
        <title>The Global Catalogue of Microorganisms (GCM) 10K type strain sequencing project: providing services to taxonomists for standard genome sequencing and annotation.</title>
        <authorList>
            <consortium name="The Broad Institute Genomics Platform"/>
            <consortium name="The Broad Institute Genome Sequencing Center for Infectious Disease"/>
            <person name="Wu L."/>
            <person name="Ma J."/>
        </authorList>
    </citation>
    <scope>NUCLEOTIDE SEQUENCE [LARGE SCALE GENOMIC DNA]</scope>
    <source>
        <strain evidence="3">KCTC 23984</strain>
    </source>
</reference>
<name>A0ABW6BXD3_9BACT</name>
<dbReference type="RefSeq" id="WP_377485984.1">
    <property type="nucleotide sequence ID" value="NZ_JBHUOX010000011.1"/>
</dbReference>
<organism evidence="2 3">
    <name type="scientific">Pontibacter toksunensis</name>
    <dbReference type="NCBI Taxonomy" id="1332631"/>
    <lineage>
        <taxon>Bacteria</taxon>
        <taxon>Pseudomonadati</taxon>
        <taxon>Bacteroidota</taxon>
        <taxon>Cytophagia</taxon>
        <taxon>Cytophagales</taxon>
        <taxon>Hymenobacteraceae</taxon>
        <taxon>Pontibacter</taxon>
    </lineage>
</organism>
<dbReference type="InterPro" id="IPR000182">
    <property type="entry name" value="GNAT_dom"/>
</dbReference>
<protein>
    <submittedName>
        <fullName evidence="2">GNAT family N-acetyltransferase</fullName>
    </submittedName>
</protein>
<comment type="caution">
    <text evidence="2">The sequence shown here is derived from an EMBL/GenBank/DDBJ whole genome shotgun (WGS) entry which is preliminary data.</text>
</comment>